<dbReference type="Pfam" id="PF01547">
    <property type="entry name" value="SBP_bac_1"/>
    <property type="match status" value="1"/>
</dbReference>
<dbReference type="RefSeq" id="WP_306075189.1">
    <property type="nucleotide sequence ID" value="NZ_JAROBZ020000004.1"/>
</dbReference>
<gene>
    <name evidence="2" type="ORF">P5G62_028370</name>
</gene>
<organism evidence="2 3">
    <name type="scientific">Neobacillus driksii</name>
    <dbReference type="NCBI Taxonomy" id="3035913"/>
    <lineage>
        <taxon>Bacteria</taxon>
        <taxon>Bacillati</taxon>
        <taxon>Bacillota</taxon>
        <taxon>Bacilli</taxon>
        <taxon>Bacillales</taxon>
        <taxon>Bacillaceae</taxon>
        <taxon>Neobacillus</taxon>
    </lineage>
</organism>
<evidence type="ECO:0000313" key="2">
    <source>
        <dbReference type="EMBL" id="MFB3171010.1"/>
    </source>
</evidence>
<dbReference type="Gene3D" id="3.40.190.10">
    <property type="entry name" value="Periplasmic binding protein-like II"/>
    <property type="match status" value="1"/>
</dbReference>
<comment type="caution">
    <text evidence="2">The sequence shown here is derived from an EMBL/GenBank/DDBJ whole genome shotgun (WGS) entry which is preliminary data.</text>
</comment>
<protein>
    <submittedName>
        <fullName evidence="2">Extracellular solute-binding protein</fullName>
    </submittedName>
</protein>
<name>A0ABV4Z4J1_9BACI</name>
<dbReference type="PANTHER" id="PTHR43649">
    <property type="entry name" value="ARABINOSE-BINDING PROTEIN-RELATED"/>
    <property type="match status" value="1"/>
</dbReference>
<proteinExistence type="predicted"/>
<dbReference type="PROSITE" id="PS51257">
    <property type="entry name" value="PROKAR_LIPOPROTEIN"/>
    <property type="match status" value="1"/>
</dbReference>
<dbReference type="InterPro" id="IPR006059">
    <property type="entry name" value="SBP"/>
</dbReference>
<accession>A0ABV4Z4J1</accession>
<dbReference type="PANTHER" id="PTHR43649:SF12">
    <property type="entry name" value="DIACETYLCHITOBIOSE BINDING PROTEIN DASA"/>
    <property type="match status" value="1"/>
</dbReference>
<keyword evidence="1" id="KW-0732">Signal</keyword>
<reference evidence="2 3" key="1">
    <citation type="submission" date="2024-05" db="EMBL/GenBank/DDBJ databases">
        <authorList>
            <person name="Venkateswaran K."/>
        </authorList>
    </citation>
    <scope>NUCLEOTIDE SEQUENCE [LARGE SCALE GENOMIC DNA]</scope>
    <source>
        <strain evidence="2 3">179-C4-2-HS</strain>
    </source>
</reference>
<feature type="signal peptide" evidence="1">
    <location>
        <begin position="1"/>
        <end position="28"/>
    </location>
</feature>
<evidence type="ECO:0000256" key="1">
    <source>
        <dbReference type="SAM" id="SignalP"/>
    </source>
</evidence>
<evidence type="ECO:0000313" key="3">
    <source>
        <dbReference type="Proteomes" id="UP001241748"/>
    </source>
</evidence>
<dbReference type="InterPro" id="IPR050490">
    <property type="entry name" value="Bact_solute-bd_prot1"/>
</dbReference>
<keyword evidence="3" id="KW-1185">Reference proteome</keyword>
<dbReference type="Proteomes" id="UP001241748">
    <property type="component" value="Unassembled WGS sequence"/>
</dbReference>
<dbReference type="SUPFAM" id="SSF53850">
    <property type="entry name" value="Periplasmic binding protein-like II"/>
    <property type="match status" value="1"/>
</dbReference>
<sequence>MKLKKKATFALSTAFLAMSLLSACSSSSESNSSTSEKPKDEKVTIKYYNWDNELMQASTEKYIEQFEKENPNIDVEHVSLVPGNSLETLKKLDVLMASGESIDLFMAPHIDAIYQRAAQGVVAPLDDLYKENKLKPEEEYYVNPKYDGKYYGILNNISTNFVLLNKDALDEAGLEVPKAGWTWDEFSEYAKKLTKGEGTEKQYGAYFHNWGLYANPIAQVHLKHPFMTEDGKTNFTDPSYEYFFNLRRQMEKTDKSIKPYADVIGAKLNYRTEFFNGDAAMLLTGTWMIADTGNTQQFPHEFKTAFAPVPVQSKGDKNEIFTGGNYLAIGQSSKNKEAAFEFARFISTNLTDARTELPGWKKGDAKPLVEKWIAGKEDYYDVDSLMSTLFESTEALPASDVSITFAAELDKILGDGFSQFILEDKSAKEVQQWMADEANKVIKENEK</sequence>
<feature type="chain" id="PRO_5045454715" evidence="1">
    <location>
        <begin position="29"/>
        <end position="447"/>
    </location>
</feature>
<dbReference type="EMBL" id="JAROBZ020000004">
    <property type="protein sequence ID" value="MFB3171010.1"/>
    <property type="molecule type" value="Genomic_DNA"/>
</dbReference>